<dbReference type="EMBL" id="CP045032">
    <property type="protein sequence ID" value="QFQ02542.1"/>
    <property type="molecule type" value="Genomic_DNA"/>
</dbReference>
<dbReference type="Pfam" id="PF00590">
    <property type="entry name" value="TP_methylase"/>
    <property type="match status" value="1"/>
</dbReference>
<dbReference type="InterPro" id="IPR014777">
    <property type="entry name" value="4pyrrole_Mease_sub1"/>
</dbReference>
<keyword evidence="4" id="KW-0949">S-adenosyl-L-methionine</keyword>
<dbReference type="NCBIfam" id="NF004790">
    <property type="entry name" value="PRK06136.1"/>
    <property type="match status" value="1"/>
</dbReference>
<dbReference type="Gene3D" id="3.40.1010.10">
    <property type="entry name" value="Cobalt-precorrin-4 Transmethylase, Domain 1"/>
    <property type="match status" value="1"/>
</dbReference>
<evidence type="ECO:0000256" key="2">
    <source>
        <dbReference type="ARBA" id="ARBA00022603"/>
    </source>
</evidence>
<feature type="domain" description="Tetrapyrrole methylase" evidence="7">
    <location>
        <begin position="94"/>
        <end position="309"/>
    </location>
</feature>
<dbReference type="KEGG" id="cuo:CUROG_05895"/>
<dbReference type="InterPro" id="IPR050161">
    <property type="entry name" value="Siro_Cobalamin_biosynth"/>
</dbReference>
<dbReference type="FunFam" id="3.40.1010.10:FF:000001">
    <property type="entry name" value="Siroheme synthase"/>
    <property type="match status" value="1"/>
</dbReference>
<dbReference type="PANTHER" id="PTHR45790:SF3">
    <property type="entry name" value="S-ADENOSYL-L-METHIONINE-DEPENDENT UROPORPHYRINOGEN III METHYLTRANSFERASE, CHLOROPLASTIC"/>
    <property type="match status" value="1"/>
</dbReference>
<dbReference type="NCBIfam" id="TIGR01469">
    <property type="entry name" value="cobA_cysG_Cterm"/>
    <property type="match status" value="1"/>
</dbReference>
<dbReference type="AlphaFoldDB" id="A0A5J6Z8N9"/>
<sequence length="337" mass="35492">MTLHLSNLRVFVPSTPSAPLIAERLVESGADAVVGEVSSFYADAEAQQRWAFALLPADVSEENAREVLSRAQEFGVPVDDRRGQGEIRGGKGIVTLVGGGPGDPDLITVAGARAIAEADVILTDHLGPYALAEEAARHGAEVIDVSKLPYGKQVSQEKTNAMLIEQAKMGKNVVRLKGGDNFIFGRGYEEWEVLAAAGIPVRVIPGVTSATSAPAAAGLSLTHRGLNHDITLVSGHVPPGHERSKTNWHALAQMTGSLVLIMAVKNAPAIARVLMETEGGRAPKTPVAIVESASLPEQRVTQCTLEELASDSATRDVQPPAIFVIGEAAGKRMELAD</sequence>
<dbReference type="InterPro" id="IPR014776">
    <property type="entry name" value="4pyrrole_Mease_sub2"/>
</dbReference>
<dbReference type="RefSeq" id="WP_151902893.1">
    <property type="nucleotide sequence ID" value="NZ_CP045032.1"/>
</dbReference>
<dbReference type="CDD" id="cd11642">
    <property type="entry name" value="SUMT"/>
    <property type="match status" value="1"/>
</dbReference>
<dbReference type="InterPro" id="IPR035996">
    <property type="entry name" value="4pyrrol_Methylase_sf"/>
</dbReference>
<keyword evidence="3 6" id="KW-0808">Transferase</keyword>
<accession>A0A5J6Z8N9</accession>
<gene>
    <name evidence="8" type="primary">sumT</name>
    <name evidence="8" type="ORF">CUROG_05895</name>
</gene>
<evidence type="ECO:0000256" key="4">
    <source>
        <dbReference type="ARBA" id="ARBA00022691"/>
    </source>
</evidence>
<evidence type="ECO:0000256" key="5">
    <source>
        <dbReference type="ARBA" id="ARBA00023244"/>
    </source>
</evidence>
<dbReference type="PANTHER" id="PTHR45790">
    <property type="entry name" value="SIROHEME SYNTHASE-RELATED"/>
    <property type="match status" value="1"/>
</dbReference>
<dbReference type="OrthoDB" id="9815856at2"/>
<name>A0A5J6Z8N9_9CORY</name>
<evidence type="ECO:0000313" key="8">
    <source>
        <dbReference type="EMBL" id="QFQ02542.1"/>
    </source>
</evidence>
<keyword evidence="5" id="KW-0627">Porphyrin biosynthesis</keyword>
<evidence type="ECO:0000313" key="9">
    <source>
        <dbReference type="Proteomes" id="UP000326711"/>
    </source>
</evidence>
<dbReference type="SUPFAM" id="SSF53790">
    <property type="entry name" value="Tetrapyrrole methylase"/>
    <property type="match status" value="1"/>
</dbReference>
<evidence type="ECO:0000259" key="7">
    <source>
        <dbReference type="Pfam" id="PF00590"/>
    </source>
</evidence>
<comment type="similarity">
    <text evidence="6">Belongs to the precorrin methyltransferase family.</text>
</comment>
<dbReference type="InterPro" id="IPR000878">
    <property type="entry name" value="4pyrrol_Mease"/>
</dbReference>
<evidence type="ECO:0000256" key="3">
    <source>
        <dbReference type="ARBA" id="ARBA00022679"/>
    </source>
</evidence>
<evidence type="ECO:0000256" key="6">
    <source>
        <dbReference type="RuleBase" id="RU003960"/>
    </source>
</evidence>
<dbReference type="InterPro" id="IPR003043">
    <property type="entry name" value="Uropor_MeTrfase_CS"/>
</dbReference>
<dbReference type="Gene3D" id="3.30.950.10">
    <property type="entry name" value="Methyltransferase, Cobalt-precorrin-4 Transmethylase, Domain 2"/>
    <property type="match status" value="1"/>
</dbReference>
<organism evidence="8 9">
    <name type="scientific">Corynebacterium urogenitale</name>
    <dbReference type="NCBI Taxonomy" id="2487892"/>
    <lineage>
        <taxon>Bacteria</taxon>
        <taxon>Bacillati</taxon>
        <taxon>Actinomycetota</taxon>
        <taxon>Actinomycetes</taxon>
        <taxon>Mycobacteriales</taxon>
        <taxon>Corynebacteriaceae</taxon>
        <taxon>Corynebacterium</taxon>
    </lineage>
</organism>
<keyword evidence="9" id="KW-1185">Reference proteome</keyword>
<keyword evidence="2 6" id="KW-0489">Methyltransferase</keyword>
<dbReference type="Proteomes" id="UP000326711">
    <property type="component" value="Chromosome"/>
</dbReference>
<evidence type="ECO:0000256" key="1">
    <source>
        <dbReference type="ARBA" id="ARBA00012162"/>
    </source>
</evidence>
<dbReference type="PROSITE" id="PS00840">
    <property type="entry name" value="SUMT_2"/>
    <property type="match status" value="1"/>
</dbReference>
<dbReference type="InterPro" id="IPR006366">
    <property type="entry name" value="CobA/CysG_C"/>
</dbReference>
<dbReference type="GO" id="GO:0032259">
    <property type="term" value="P:methylation"/>
    <property type="evidence" value="ECO:0007669"/>
    <property type="project" value="UniProtKB-KW"/>
</dbReference>
<proteinExistence type="inferred from homology"/>
<protein>
    <recommendedName>
        <fullName evidence="1">uroporphyrinogen-III C-methyltransferase</fullName>
        <ecNumber evidence="1">2.1.1.107</ecNumber>
    </recommendedName>
</protein>
<dbReference type="EC" id="2.1.1.107" evidence="1"/>
<dbReference type="GO" id="GO:0019354">
    <property type="term" value="P:siroheme biosynthetic process"/>
    <property type="evidence" value="ECO:0007669"/>
    <property type="project" value="InterPro"/>
</dbReference>
<reference evidence="9" key="1">
    <citation type="submission" date="2019-10" db="EMBL/GenBank/DDBJ databases">
        <title>Complete genome sequence of Corynebacterium urogenitalis DSM 108747, isolated from the genital tract of a cow.</title>
        <authorList>
            <person name="Ruckert C."/>
            <person name="Ballas P."/>
            <person name="Wagener K."/>
            <person name="Drillich M."/>
            <person name="Kaempfer P."/>
            <person name="Busse H.-J."/>
            <person name="Ehling-Schulz M."/>
        </authorList>
    </citation>
    <scope>NUCLEOTIDE SEQUENCE [LARGE SCALE GENOMIC DNA]</scope>
    <source>
        <strain evidence="9">LMM 1652</strain>
    </source>
</reference>
<dbReference type="GO" id="GO:0004851">
    <property type="term" value="F:uroporphyrin-III C-methyltransferase activity"/>
    <property type="evidence" value="ECO:0007669"/>
    <property type="project" value="UniProtKB-EC"/>
</dbReference>